<dbReference type="EMBL" id="VLTJ01000014">
    <property type="protein sequence ID" value="TSH96616.1"/>
    <property type="molecule type" value="Genomic_DNA"/>
</dbReference>
<proteinExistence type="inferred from homology"/>
<keyword evidence="3" id="KW-1185">Reference proteome</keyword>
<reference evidence="2 3" key="1">
    <citation type="submission" date="2019-07" db="EMBL/GenBank/DDBJ databases">
        <title>Qingshengfaniella alkalisoli gen. nov., sp. nov., isolated from saline soil.</title>
        <authorList>
            <person name="Xu L."/>
            <person name="Huang X.-X."/>
            <person name="Sun J.-Q."/>
        </authorList>
    </citation>
    <scope>NUCLEOTIDE SEQUENCE [LARGE SCALE GENOMIC DNA]</scope>
    <source>
        <strain evidence="2 3">DSM 27279</strain>
    </source>
</reference>
<evidence type="ECO:0000256" key="1">
    <source>
        <dbReference type="ARBA" id="ARBA00006987"/>
    </source>
</evidence>
<dbReference type="InterPro" id="IPR042100">
    <property type="entry name" value="Bug_dom1"/>
</dbReference>
<evidence type="ECO:0000313" key="2">
    <source>
        <dbReference type="EMBL" id="TSH96616.1"/>
    </source>
</evidence>
<dbReference type="InterPro" id="IPR005064">
    <property type="entry name" value="BUG"/>
</dbReference>
<evidence type="ECO:0000313" key="3">
    <source>
        <dbReference type="Proteomes" id="UP000318405"/>
    </source>
</evidence>
<dbReference type="AlphaFoldDB" id="A0A556AUL4"/>
<dbReference type="PANTHER" id="PTHR42928">
    <property type="entry name" value="TRICARBOXYLATE-BINDING PROTEIN"/>
    <property type="match status" value="1"/>
</dbReference>
<dbReference type="Gene3D" id="3.40.190.150">
    <property type="entry name" value="Bordetella uptake gene, domain 1"/>
    <property type="match status" value="1"/>
</dbReference>
<organism evidence="2 3">
    <name type="scientific">Verticiella sediminum</name>
    <dbReference type="NCBI Taxonomy" id="1247510"/>
    <lineage>
        <taxon>Bacteria</taxon>
        <taxon>Pseudomonadati</taxon>
        <taxon>Pseudomonadota</taxon>
        <taxon>Betaproteobacteria</taxon>
        <taxon>Burkholderiales</taxon>
        <taxon>Alcaligenaceae</taxon>
        <taxon>Verticiella</taxon>
    </lineage>
</organism>
<protein>
    <submittedName>
        <fullName evidence="2">Tripartite tricarboxylate transporter substrate binding protein</fullName>
    </submittedName>
</protein>
<dbReference type="Gene3D" id="3.40.190.10">
    <property type="entry name" value="Periplasmic binding protein-like II"/>
    <property type="match status" value="1"/>
</dbReference>
<dbReference type="Pfam" id="PF03401">
    <property type="entry name" value="TctC"/>
    <property type="match status" value="1"/>
</dbReference>
<dbReference type="SUPFAM" id="SSF53850">
    <property type="entry name" value="Periplasmic binding protein-like II"/>
    <property type="match status" value="1"/>
</dbReference>
<comment type="caution">
    <text evidence="2">The sequence shown here is derived from an EMBL/GenBank/DDBJ whole genome shotgun (WGS) entry which is preliminary data.</text>
</comment>
<dbReference type="PANTHER" id="PTHR42928:SF5">
    <property type="entry name" value="BLR1237 PROTEIN"/>
    <property type="match status" value="1"/>
</dbReference>
<dbReference type="CDD" id="cd13578">
    <property type="entry name" value="PBP2_Bug27"/>
    <property type="match status" value="1"/>
</dbReference>
<dbReference type="PIRSF" id="PIRSF017082">
    <property type="entry name" value="YflP"/>
    <property type="match status" value="1"/>
</dbReference>
<comment type="similarity">
    <text evidence="1">Belongs to the UPF0065 (bug) family.</text>
</comment>
<dbReference type="Proteomes" id="UP000318405">
    <property type="component" value="Unassembled WGS sequence"/>
</dbReference>
<dbReference type="OrthoDB" id="8678477at2"/>
<gene>
    <name evidence="2" type="ORF">FOZ76_08530</name>
</gene>
<name>A0A556AUL4_9BURK</name>
<sequence length="351" mass="37227">MPHPFWWKAGSHCQEHVVHMETNLMIRWKQQLLLGLAGSLLAAGLTTTARAETWPSQPLRIIVPFPAGGAGDLVPRIIGESLSRSLGQPVIVENRPGAEGAIGVNAVARAKPDGYTLGVATSGPVVIGKRLFTNLPYDPKTDLAPIGLTYETPFVLAVPAASPAQSLADLFRLAKEKPGTLNIAIPNSGSVQHLLSEQMQDVAGLEILSIPYKGGGPAAVAVAAGEVDMTWAALPNVTSLIDAGKLRAIAVSSTERHPLLPNVPTVLEQGWPGLVASNWNGLIAPAGTPDAILDRLNREVNVILEQPEVVGKFKEMGVTPRPETRSGFQDLLNAEEAKWAEVIEAADIKPL</sequence>
<accession>A0A556AUL4</accession>